<reference evidence="10 11" key="1">
    <citation type="submission" date="2020-07" db="EMBL/GenBank/DDBJ databases">
        <title>Vallitalea guaymasensis genome.</title>
        <authorList>
            <person name="Postec A."/>
        </authorList>
    </citation>
    <scope>NUCLEOTIDE SEQUENCE [LARGE SCALE GENOMIC DNA]</scope>
    <source>
        <strain evidence="10 11">Ra1766G1</strain>
    </source>
</reference>
<feature type="domain" description="Flavodoxin-like" evidence="8">
    <location>
        <begin position="3"/>
        <end position="153"/>
    </location>
</feature>
<evidence type="ECO:0000313" key="10">
    <source>
        <dbReference type="EMBL" id="QUH31608.1"/>
    </source>
</evidence>
<dbReference type="InterPro" id="IPR017900">
    <property type="entry name" value="4Fe4S_Fe_S_CS"/>
</dbReference>
<dbReference type="InterPro" id="IPR050157">
    <property type="entry name" value="PSI_iron-sulfur_center"/>
</dbReference>
<dbReference type="InterPro" id="IPR008254">
    <property type="entry name" value="Flavodoxin/NO_synth"/>
</dbReference>
<dbReference type="PROSITE" id="PS00198">
    <property type="entry name" value="4FE4S_FER_1"/>
    <property type="match status" value="2"/>
</dbReference>
<name>A0A8J8MEW6_9FIRM</name>
<dbReference type="PANTHER" id="PTHR24960:SF79">
    <property type="entry name" value="PHOTOSYSTEM I IRON-SULFUR CENTER"/>
    <property type="match status" value="1"/>
</dbReference>
<dbReference type="SUPFAM" id="SSF52218">
    <property type="entry name" value="Flavoproteins"/>
    <property type="match status" value="1"/>
</dbReference>
<feature type="domain" description="4Fe-4S ferredoxin-type" evidence="9">
    <location>
        <begin position="222"/>
        <end position="246"/>
    </location>
</feature>
<dbReference type="InterPro" id="IPR017896">
    <property type="entry name" value="4Fe4S_Fe-S-bd"/>
</dbReference>
<accession>A0A8J8MEW6</accession>
<dbReference type="EMBL" id="CP058561">
    <property type="protein sequence ID" value="QUH31608.1"/>
    <property type="molecule type" value="Genomic_DNA"/>
</dbReference>
<keyword evidence="4" id="KW-0004">4Fe-4S</keyword>
<dbReference type="PANTHER" id="PTHR24960">
    <property type="entry name" value="PHOTOSYSTEM I IRON-SULFUR CENTER-RELATED"/>
    <property type="match status" value="1"/>
</dbReference>
<evidence type="ECO:0000259" key="9">
    <source>
        <dbReference type="PROSITE" id="PS51379"/>
    </source>
</evidence>
<dbReference type="Gene3D" id="3.40.50.360">
    <property type="match status" value="1"/>
</dbReference>
<dbReference type="Pfam" id="PF12724">
    <property type="entry name" value="Flavodoxin_5"/>
    <property type="match status" value="1"/>
</dbReference>
<proteinExistence type="predicted"/>
<dbReference type="GO" id="GO:0010181">
    <property type="term" value="F:FMN binding"/>
    <property type="evidence" value="ECO:0007669"/>
    <property type="project" value="InterPro"/>
</dbReference>
<dbReference type="InterPro" id="IPR029039">
    <property type="entry name" value="Flavoprotein-like_sf"/>
</dbReference>
<dbReference type="InterPro" id="IPR026816">
    <property type="entry name" value="Flavodoxin_dom"/>
</dbReference>
<evidence type="ECO:0000256" key="2">
    <source>
        <dbReference type="ARBA" id="ARBA00003532"/>
    </source>
</evidence>
<comment type="function">
    <text evidence="2">Ferredoxins are iron-sulfur proteins that transfer electrons in a wide variety of metabolic reactions.</text>
</comment>
<evidence type="ECO:0000256" key="5">
    <source>
        <dbReference type="ARBA" id="ARBA00022723"/>
    </source>
</evidence>
<evidence type="ECO:0000313" key="11">
    <source>
        <dbReference type="Proteomes" id="UP000677305"/>
    </source>
</evidence>
<comment type="cofactor">
    <cofactor evidence="1">
        <name>[4Fe-4S] cluster</name>
        <dbReference type="ChEBI" id="CHEBI:49883"/>
    </cofactor>
</comment>
<dbReference type="NCBIfam" id="NF038196">
    <property type="entry name" value="ferrodoxin_EFR1"/>
    <property type="match status" value="1"/>
</dbReference>
<dbReference type="InterPro" id="IPR047964">
    <property type="entry name" value="EFR1-like"/>
</dbReference>
<dbReference type="Proteomes" id="UP000677305">
    <property type="component" value="Chromosome"/>
</dbReference>
<dbReference type="RefSeq" id="WP_212691576.1">
    <property type="nucleotide sequence ID" value="NZ_CP058561.1"/>
</dbReference>
<evidence type="ECO:0000256" key="7">
    <source>
        <dbReference type="ARBA" id="ARBA00023014"/>
    </source>
</evidence>
<feature type="domain" description="4Fe-4S ferredoxin-type" evidence="9">
    <location>
        <begin position="190"/>
        <end position="219"/>
    </location>
</feature>
<dbReference type="KEGG" id="vgu:HYG85_22825"/>
<dbReference type="GO" id="GO:0051539">
    <property type="term" value="F:4 iron, 4 sulfur cluster binding"/>
    <property type="evidence" value="ECO:0007669"/>
    <property type="project" value="UniProtKB-KW"/>
</dbReference>
<dbReference type="PROSITE" id="PS50902">
    <property type="entry name" value="FLAVODOXIN_LIKE"/>
    <property type="match status" value="1"/>
</dbReference>
<protein>
    <recommendedName>
        <fullName evidence="3">Ferredoxin</fullName>
    </recommendedName>
</protein>
<evidence type="ECO:0000256" key="6">
    <source>
        <dbReference type="ARBA" id="ARBA00023004"/>
    </source>
</evidence>
<keyword evidence="6" id="KW-0408">Iron</keyword>
<dbReference type="SUPFAM" id="SSF54862">
    <property type="entry name" value="4Fe-4S ferredoxins"/>
    <property type="match status" value="1"/>
</dbReference>
<keyword evidence="11" id="KW-1185">Reference proteome</keyword>
<dbReference type="Gene3D" id="3.30.70.20">
    <property type="match status" value="1"/>
</dbReference>
<evidence type="ECO:0000259" key="8">
    <source>
        <dbReference type="PROSITE" id="PS50902"/>
    </source>
</evidence>
<gene>
    <name evidence="10" type="ORF">HYG85_22825</name>
</gene>
<dbReference type="AlphaFoldDB" id="A0A8J8MEW6"/>
<dbReference type="PROSITE" id="PS51379">
    <property type="entry name" value="4FE4S_FER_2"/>
    <property type="match status" value="2"/>
</dbReference>
<sequence length="273" mass="31324">MKILIAFFSATGNTKKIATVIKNKLKELDVDVTSLDITSYSSRQRELIINEYDGIFFGFPIYSMRAPRICREWLQRIDGKGKKCSVFFTYGGFGKDPAHYYIKQLLDVHNFKLVSSAEFVSAHTFNYSGWLAAENRPNKSDYNIAEEYTVKTINKFISNEPYEPIEYDKPLYSSDQLDQAEKYRFHVITKLPTRDSDSCSMCGLCENICPTKAMDAKKGIADIESCIACFRCIANCPEQVLHTNDISHTWEQKLEFHKATKEGIDKMVSKIYI</sequence>
<keyword evidence="5" id="KW-0479">Metal-binding</keyword>
<evidence type="ECO:0000256" key="4">
    <source>
        <dbReference type="ARBA" id="ARBA00022485"/>
    </source>
</evidence>
<evidence type="ECO:0000256" key="3">
    <source>
        <dbReference type="ARBA" id="ARBA00013529"/>
    </source>
</evidence>
<keyword evidence="7" id="KW-0411">Iron-sulfur</keyword>
<dbReference type="Pfam" id="PF13237">
    <property type="entry name" value="Fer4_10"/>
    <property type="match status" value="1"/>
</dbReference>
<dbReference type="GO" id="GO:0046872">
    <property type="term" value="F:metal ion binding"/>
    <property type="evidence" value="ECO:0007669"/>
    <property type="project" value="UniProtKB-KW"/>
</dbReference>
<evidence type="ECO:0000256" key="1">
    <source>
        <dbReference type="ARBA" id="ARBA00001966"/>
    </source>
</evidence>
<organism evidence="10 11">
    <name type="scientific">Vallitalea guaymasensis</name>
    <dbReference type="NCBI Taxonomy" id="1185412"/>
    <lineage>
        <taxon>Bacteria</taxon>
        <taxon>Bacillati</taxon>
        <taxon>Bacillota</taxon>
        <taxon>Clostridia</taxon>
        <taxon>Lachnospirales</taxon>
        <taxon>Vallitaleaceae</taxon>
        <taxon>Vallitalea</taxon>
    </lineage>
</organism>
<dbReference type="GO" id="GO:0016651">
    <property type="term" value="F:oxidoreductase activity, acting on NAD(P)H"/>
    <property type="evidence" value="ECO:0007669"/>
    <property type="project" value="UniProtKB-ARBA"/>
</dbReference>